<protein>
    <submittedName>
        <fullName evidence="1">Alpha-D-ribose 1-methylphosphonate 5-triphosphate diphosphatase</fullName>
        <ecNumber evidence="1">3.6.1.63</ecNumber>
    </submittedName>
</protein>
<name>A0A4P8L0H7_9BACT</name>
<proteinExistence type="predicted"/>
<evidence type="ECO:0000313" key="2">
    <source>
        <dbReference type="Proteomes" id="UP000298602"/>
    </source>
</evidence>
<dbReference type="InterPro" id="IPR011059">
    <property type="entry name" value="Metal-dep_hydrolase_composite"/>
</dbReference>
<organism evidence="1 2">
    <name type="scientific">Desulfoglaeba alkanexedens ALDC</name>
    <dbReference type="NCBI Taxonomy" id="980445"/>
    <lineage>
        <taxon>Bacteria</taxon>
        <taxon>Pseudomonadati</taxon>
        <taxon>Thermodesulfobacteriota</taxon>
        <taxon>Syntrophobacteria</taxon>
        <taxon>Syntrophobacterales</taxon>
        <taxon>Syntrophobacteraceae</taxon>
        <taxon>Desulfoglaeba</taxon>
    </lineage>
</organism>
<dbReference type="InterPro" id="IPR051781">
    <property type="entry name" value="Metallo-dep_Hydrolase"/>
</dbReference>
<dbReference type="PIRSF" id="PIRSF038971">
    <property type="entry name" value="PhnM"/>
    <property type="match status" value="1"/>
</dbReference>
<dbReference type="EMBL" id="CP040098">
    <property type="protein sequence ID" value="QCQ21220.1"/>
    <property type="molecule type" value="Genomic_DNA"/>
</dbReference>
<dbReference type="SUPFAM" id="SSF51338">
    <property type="entry name" value="Composite domain of metallo-dependent hydrolases"/>
    <property type="match status" value="1"/>
</dbReference>
<keyword evidence="2" id="KW-1185">Reference proteome</keyword>
<dbReference type="Proteomes" id="UP000298602">
    <property type="component" value="Chromosome"/>
</dbReference>
<dbReference type="NCBIfam" id="NF011984">
    <property type="entry name" value="PRK15446.1-5"/>
    <property type="match status" value="1"/>
</dbReference>
<reference evidence="1 2" key="2">
    <citation type="submission" date="2019-05" db="EMBL/GenBank/DDBJ databases">
        <authorList>
            <person name="Suflita J.M."/>
            <person name="Marks C.R."/>
        </authorList>
    </citation>
    <scope>NUCLEOTIDE SEQUENCE [LARGE SCALE GENOMIC DNA]</scope>
    <source>
        <strain evidence="1 2">ALDC</strain>
    </source>
</reference>
<reference evidence="1 2" key="1">
    <citation type="submission" date="2019-05" db="EMBL/GenBank/DDBJ databases">
        <title>The Complete Genome Sequence of the n-alkane-degrading Desulfoglaeba alkanexedens ALDC reveals multiple alkylsuccinate synthase gene clusters.</title>
        <authorList>
            <person name="Callaghan A.V."/>
            <person name="Davidova I.A."/>
            <person name="Duncan K.E."/>
            <person name="Morris B."/>
            <person name="McInerney M.J."/>
        </authorList>
    </citation>
    <scope>NUCLEOTIDE SEQUENCE [LARGE SCALE GENOMIC DNA]</scope>
    <source>
        <strain evidence="1 2">ALDC</strain>
    </source>
</reference>
<dbReference type="InterPro" id="IPR032466">
    <property type="entry name" value="Metal_Hydrolase"/>
</dbReference>
<keyword evidence="1" id="KW-0378">Hydrolase</keyword>
<dbReference type="AlphaFoldDB" id="A0A4P8L0H7"/>
<accession>A0A4P8L0H7</accession>
<sequence>MKRTCLYGGPLFDGTQIYEKGAVLFGEQGVLGVAERDEPFDADEVVHVGGDWILPGLVDLHSDTLERCVEMRPGVFFDVAFALENLDRRVAACGITTFCHAVSFADHELGLRSPEKAEELVRCIHDFAASGRASVRHRVHGRYEVGSRMAAQALERLLDQGLLDLVSFMDHTPGQGQFRSFENYLRYYMGTFQLSREEVERLAEVKRMGREEGWREVVTLAEKIRAAGLPFWSHDDDSEEKVVFVRELGVGGCEFPVCLDAARSAKERGMFVCMGAPNLVRGSSSNGHLAAREAVEEGACDGLVSDYYPECLLQSAFIAGRCLGLAWPAAFSLVTSLPGGVLGSVWGRLLAGGPADLVVVNAAPPWARVVSSWVRGRCVYLGQGFRREGAELREEGPRERAGRMS</sequence>
<dbReference type="GO" id="GO:0016810">
    <property type="term" value="F:hydrolase activity, acting on carbon-nitrogen (but not peptide) bonds"/>
    <property type="evidence" value="ECO:0007669"/>
    <property type="project" value="InterPro"/>
</dbReference>
<dbReference type="EC" id="3.6.1.63" evidence="1"/>
<dbReference type="SUPFAM" id="SSF51556">
    <property type="entry name" value="Metallo-dependent hydrolases"/>
    <property type="match status" value="1"/>
</dbReference>
<evidence type="ECO:0000313" key="1">
    <source>
        <dbReference type="EMBL" id="QCQ21220.1"/>
    </source>
</evidence>
<gene>
    <name evidence="1" type="ORF">FDQ92_02845</name>
</gene>
<dbReference type="RefSeq" id="WP_137423189.1">
    <property type="nucleotide sequence ID" value="NZ_CP040098.1"/>
</dbReference>
<dbReference type="PANTHER" id="PTHR43135:SF3">
    <property type="entry name" value="ALPHA-D-RIBOSE 1-METHYLPHOSPHONATE 5-TRIPHOSPHATE DIPHOSPHATASE"/>
    <property type="match status" value="1"/>
</dbReference>
<dbReference type="Gene3D" id="3.20.20.140">
    <property type="entry name" value="Metal-dependent hydrolases"/>
    <property type="match status" value="1"/>
</dbReference>
<dbReference type="InterPro" id="IPR012696">
    <property type="entry name" value="PhnM"/>
</dbReference>
<dbReference type="GO" id="GO:0019700">
    <property type="term" value="P:organic phosphonate catabolic process"/>
    <property type="evidence" value="ECO:0007669"/>
    <property type="project" value="InterPro"/>
</dbReference>
<dbReference type="NCBIfam" id="NF011990">
    <property type="entry name" value="PRK15446.2-6"/>
    <property type="match status" value="1"/>
</dbReference>
<dbReference type="PANTHER" id="PTHR43135">
    <property type="entry name" value="ALPHA-D-RIBOSE 1-METHYLPHOSPHONATE 5-TRIPHOSPHATE DIPHOSPHATASE"/>
    <property type="match status" value="1"/>
</dbReference>
<dbReference type="KEGG" id="dax:FDQ92_02845"/>
<dbReference type="OrthoDB" id="9785413at2"/>